<keyword evidence="1" id="KW-1133">Transmembrane helix</keyword>
<name>A0A3N4IKD6_ASCIM</name>
<evidence type="ECO:0000313" key="3">
    <source>
        <dbReference type="Proteomes" id="UP000275078"/>
    </source>
</evidence>
<keyword evidence="1" id="KW-0812">Transmembrane</keyword>
<feature type="transmembrane region" description="Helical" evidence="1">
    <location>
        <begin position="87"/>
        <end position="107"/>
    </location>
</feature>
<dbReference type="AlphaFoldDB" id="A0A3N4IKD6"/>
<feature type="transmembrane region" description="Helical" evidence="1">
    <location>
        <begin position="20"/>
        <end position="42"/>
    </location>
</feature>
<feature type="transmembrane region" description="Helical" evidence="1">
    <location>
        <begin position="49"/>
        <end position="67"/>
    </location>
</feature>
<dbReference type="Proteomes" id="UP000275078">
    <property type="component" value="Unassembled WGS sequence"/>
</dbReference>
<keyword evidence="1" id="KW-0472">Membrane</keyword>
<evidence type="ECO:0000256" key="1">
    <source>
        <dbReference type="SAM" id="Phobius"/>
    </source>
</evidence>
<protein>
    <submittedName>
        <fullName evidence="2">Uncharacterized protein</fullName>
    </submittedName>
</protein>
<reference evidence="2 3" key="1">
    <citation type="journal article" date="2018" name="Nat. Ecol. Evol.">
        <title>Pezizomycetes genomes reveal the molecular basis of ectomycorrhizal truffle lifestyle.</title>
        <authorList>
            <person name="Murat C."/>
            <person name="Payen T."/>
            <person name="Noel B."/>
            <person name="Kuo A."/>
            <person name="Morin E."/>
            <person name="Chen J."/>
            <person name="Kohler A."/>
            <person name="Krizsan K."/>
            <person name="Balestrini R."/>
            <person name="Da Silva C."/>
            <person name="Montanini B."/>
            <person name="Hainaut M."/>
            <person name="Levati E."/>
            <person name="Barry K.W."/>
            <person name="Belfiori B."/>
            <person name="Cichocki N."/>
            <person name="Clum A."/>
            <person name="Dockter R.B."/>
            <person name="Fauchery L."/>
            <person name="Guy J."/>
            <person name="Iotti M."/>
            <person name="Le Tacon F."/>
            <person name="Lindquist E.A."/>
            <person name="Lipzen A."/>
            <person name="Malagnac F."/>
            <person name="Mello A."/>
            <person name="Molinier V."/>
            <person name="Miyauchi S."/>
            <person name="Poulain J."/>
            <person name="Riccioni C."/>
            <person name="Rubini A."/>
            <person name="Sitrit Y."/>
            <person name="Splivallo R."/>
            <person name="Traeger S."/>
            <person name="Wang M."/>
            <person name="Zifcakova L."/>
            <person name="Wipf D."/>
            <person name="Zambonelli A."/>
            <person name="Paolocci F."/>
            <person name="Nowrousian M."/>
            <person name="Ottonello S."/>
            <person name="Baldrian P."/>
            <person name="Spatafora J.W."/>
            <person name="Henrissat B."/>
            <person name="Nagy L.G."/>
            <person name="Aury J.M."/>
            <person name="Wincker P."/>
            <person name="Grigoriev I.V."/>
            <person name="Bonfante P."/>
            <person name="Martin F.M."/>
        </authorList>
    </citation>
    <scope>NUCLEOTIDE SEQUENCE [LARGE SCALE GENOMIC DNA]</scope>
    <source>
        <strain evidence="2 3">RN42</strain>
    </source>
</reference>
<gene>
    <name evidence="2" type="ORF">BJ508DRAFT_136010</name>
</gene>
<evidence type="ECO:0000313" key="2">
    <source>
        <dbReference type="EMBL" id="RPA86602.1"/>
    </source>
</evidence>
<sequence>MLMAGREGARVGTFLPSFLPLLFAVGPLSPLLSALIFVLDLLGTLHGSCAYCSFSLFACLSASALFLFSRSFKHFYASSIASGWGRTFAVCFLIPPSFNFSYFLFLSCSGSRGIKVGQLTIIFLFSFFVSFGFGLWLMRYARLCIDVSLESLFGLSFWFWFLVLSRGGTWGLVLMFGYYFGIGRGAVGMEGGWDGVASIMSGWGLL</sequence>
<feature type="transmembrane region" description="Helical" evidence="1">
    <location>
        <begin position="157"/>
        <end position="180"/>
    </location>
</feature>
<proteinExistence type="predicted"/>
<feature type="transmembrane region" description="Helical" evidence="1">
    <location>
        <begin position="119"/>
        <end position="137"/>
    </location>
</feature>
<organism evidence="2 3">
    <name type="scientific">Ascobolus immersus RN42</name>
    <dbReference type="NCBI Taxonomy" id="1160509"/>
    <lineage>
        <taxon>Eukaryota</taxon>
        <taxon>Fungi</taxon>
        <taxon>Dikarya</taxon>
        <taxon>Ascomycota</taxon>
        <taxon>Pezizomycotina</taxon>
        <taxon>Pezizomycetes</taxon>
        <taxon>Pezizales</taxon>
        <taxon>Ascobolaceae</taxon>
        <taxon>Ascobolus</taxon>
    </lineage>
</organism>
<keyword evidence="3" id="KW-1185">Reference proteome</keyword>
<dbReference type="EMBL" id="ML119649">
    <property type="protein sequence ID" value="RPA86602.1"/>
    <property type="molecule type" value="Genomic_DNA"/>
</dbReference>
<accession>A0A3N4IKD6</accession>